<reference evidence="1 2" key="1">
    <citation type="journal article" date="2019" name="Sci. Rep.">
        <title>Orb-weaving spider Araneus ventricosus genome elucidates the spidroin gene catalogue.</title>
        <authorList>
            <person name="Kono N."/>
            <person name="Nakamura H."/>
            <person name="Ohtoshi R."/>
            <person name="Moran D.A.P."/>
            <person name="Shinohara A."/>
            <person name="Yoshida Y."/>
            <person name="Fujiwara M."/>
            <person name="Mori M."/>
            <person name="Tomita M."/>
            <person name="Arakawa K."/>
        </authorList>
    </citation>
    <scope>NUCLEOTIDE SEQUENCE [LARGE SCALE GENOMIC DNA]</scope>
</reference>
<dbReference type="Proteomes" id="UP000499080">
    <property type="component" value="Unassembled WGS sequence"/>
</dbReference>
<proteinExistence type="predicted"/>
<name>A0A4Y2AWP7_ARAVE</name>
<dbReference type="AlphaFoldDB" id="A0A4Y2AWP7"/>
<dbReference type="EMBL" id="BGPR01000033">
    <property type="protein sequence ID" value="GBL83506.1"/>
    <property type="molecule type" value="Genomic_DNA"/>
</dbReference>
<evidence type="ECO:0000313" key="1">
    <source>
        <dbReference type="EMBL" id="GBL83506.1"/>
    </source>
</evidence>
<protein>
    <submittedName>
        <fullName evidence="1">Uncharacterized protein</fullName>
    </submittedName>
</protein>
<evidence type="ECO:0000313" key="2">
    <source>
        <dbReference type="Proteomes" id="UP000499080"/>
    </source>
</evidence>
<accession>A0A4Y2AWP7</accession>
<sequence>MRIVVIDYAYPSQEIVPAARWRPLHPRGKISVSCLECFGFDTGLYQTSSMYAGVVMVKSDFEGQIFFRTSGVANVSREEYGLRCHPYHLAMLQICEVYPEIAHLLLLNGT</sequence>
<comment type="caution">
    <text evidence="1">The sequence shown here is derived from an EMBL/GenBank/DDBJ whole genome shotgun (WGS) entry which is preliminary data.</text>
</comment>
<organism evidence="1 2">
    <name type="scientific">Araneus ventricosus</name>
    <name type="common">Orbweaver spider</name>
    <name type="synonym">Epeira ventricosa</name>
    <dbReference type="NCBI Taxonomy" id="182803"/>
    <lineage>
        <taxon>Eukaryota</taxon>
        <taxon>Metazoa</taxon>
        <taxon>Ecdysozoa</taxon>
        <taxon>Arthropoda</taxon>
        <taxon>Chelicerata</taxon>
        <taxon>Arachnida</taxon>
        <taxon>Araneae</taxon>
        <taxon>Araneomorphae</taxon>
        <taxon>Entelegynae</taxon>
        <taxon>Araneoidea</taxon>
        <taxon>Araneidae</taxon>
        <taxon>Araneus</taxon>
    </lineage>
</organism>
<gene>
    <name evidence="1" type="ORF">AVEN_196354_1</name>
</gene>
<keyword evidence="2" id="KW-1185">Reference proteome</keyword>